<dbReference type="RefSeq" id="WP_005526856.1">
    <property type="nucleotide sequence ID" value="NZ_CAUOLB010000014.1"/>
</dbReference>
<accession>A0A3S5BII9</accession>
<organism evidence="1 2">
    <name type="scientific">Corynebacterium matruchotii</name>
    <dbReference type="NCBI Taxonomy" id="43768"/>
    <lineage>
        <taxon>Bacteria</taxon>
        <taxon>Bacillati</taxon>
        <taxon>Actinomycetota</taxon>
        <taxon>Actinomycetes</taxon>
        <taxon>Mycobacteriales</taxon>
        <taxon>Corynebacteriaceae</taxon>
        <taxon>Corynebacterium</taxon>
    </lineage>
</organism>
<dbReference type="Pfam" id="PF05258">
    <property type="entry name" value="DciA"/>
    <property type="match status" value="1"/>
</dbReference>
<dbReference type="GeneID" id="84574724"/>
<dbReference type="PANTHER" id="PTHR36456">
    <property type="entry name" value="UPF0232 PROTEIN SCO3875"/>
    <property type="match status" value="1"/>
</dbReference>
<protein>
    <submittedName>
        <fullName evidence="1">Zn-ribbon-containing, possibly RNA-binding protein and truncated derivatives</fullName>
    </submittedName>
</protein>
<dbReference type="Proteomes" id="UP000249886">
    <property type="component" value="Unassembled WGS sequence"/>
</dbReference>
<dbReference type="PANTHER" id="PTHR36456:SF1">
    <property type="entry name" value="UPF0232 PROTEIN SCO3875"/>
    <property type="match status" value="1"/>
</dbReference>
<proteinExistence type="predicted"/>
<evidence type="ECO:0000313" key="1">
    <source>
        <dbReference type="EMBL" id="SPW24457.1"/>
    </source>
</evidence>
<sequence length="176" mass="19913">MTESRDSVAYAFERMRQEALRRGTVPRLIRPRRSVRRLRASTSKGQPTGLDGRAILRPDRNLEGISALVEQEITARGWRTKLAGGWIHSHWSLLVGDRIAGHTKVEKFADKKLYISCDSTAWASNLRTMQRNILSTIEEKVGPNIVTELRISGPKPPSWRYGPLHVKGRGPRDTYG</sequence>
<dbReference type="EMBL" id="UARK01000001">
    <property type="protein sequence ID" value="SPW24457.1"/>
    <property type="molecule type" value="Genomic_DNA"/>
</dbReference>
<comment type="caution">
    <text evidence="1">The sequence shown here is derived from an EMBL/GenBank/DDBJ whole genome shotgun (WGS) entry which is preliminary data.</text>
</comment>
<gene>
    <name evidence="1" type="ORF">NCTC10254_00838</name>
</gene>
<name>A0A3S5BII9_9CORY</name>
<dbReference type="InterPro" id="IPR007922">
    <property type="entry name" value="DciA-like"/>
</dbReference>
<dbReference type="AlphaFoldDB" id="A0A3S5BII9"/>
<evidence type="ECO:0000313" key="2">
    <source>
        <dbReference type="Proteomes" id="UP000249886"/>
    </source>
</evidence>
<reference evidence="1 2" key="1">
    <citation type="submission" date="2018-06" db="EMBL/GenBank/DDBJ databases">
        <authorList>
            <consortium name="Pathogen Informatics"/>
            <person name="Doyle S."/>
        </authorList>
    </citation>
    <scope>NUCLEOTIDE SEQUENCE [LARGE SCALE GENOMIC DNA]</scope>
    <source>
        <strain evidence="1 2">NCTC10254</strain>
    </source>
</reference>